<keyword evidence="2" id="KW-1185">Reference proteome</keyword>
<protein>
    <submittedName>
        <fullName evidence="1">Uncharacterized protein</fullName>
    </submittedName>
</protein>
<reference evidence="1 2" key="1">
    <citation type="submission" date="2023-09" db="EMBL/GenBank/DDBJ databases">
        <title>Genomes of two closely related lineages of the louse Polyplax serrata with different host specificities.</title>
        <authorList>
            <person name="Martinu J."/>
            <person name="Tarabai H."/>
            <person name="Stefka J."/>
            <person name="Hypsa V."/>
        </authorList>
    </citation>
    <scope>NUCLEOTIDE SEQUENCE [LARGE SCALE GENOMIC DNA]</scope>
    <source>
        <strain evidence="1">98ZLc_SE</strain>
    </source>
</reference>
<dbReference type="EMBL" id="JAWJWF010000048">
    <property type="protein sequence ID" value="KAK6620323.1"/>
    <property type="molecule type" value="Genomic_DNA"/>
</dbReference>
<evidence type="ECO:0000313" key="1">
    <source>
        <dbReference type="EMBL" id="KAK6620323.1"/>
    </source>
</evidence>
<dbReference type="Proteomes" id="UP001359485">
    <property type="component" value="Unassembled WGS sequence"/>
</dbReference>
<evidence type="ECO:0000313" key="2">
    <source>
        <dbReference type="Proteomes" id="UP001359485"/>
    </source>
</evidence>
<name>A0ABR1AIX3_POLSC</name>
<proteinExistence type="predicted"/>
<accession>A0ABR1AIX3</accession>
<comment type="caution">
    <text evidence="1">The sequence shown here is derived from an EMBL/GenBank/DDBJ whole genome shotgun (WGS) entry which is preliminary data.</text>
</comment>
<gene>
    <name evidence="1" type="ORF">RUM44_006724</name>
</gene>
<sequence>MVRPLIGVQTSGHLAKDCGGLSSQHPSRRGAQVLLNCMRSEQEVGFQANHNPELAFLRLSAQSSDRCRQMNALQEKPLRTHFPMMEFIKSRLPAYHPGSD</sequence>
<organism evidence="1 2">
    <name type="scientific">Polyplax serrata</name>
    <name type="common">Common mouse louse</name>
    <dbReference type="NCBI Taxonomy" id="468196"/>
    <lineage>
        <taxon>Eukaryota</taxon>
        <taxon>Metazoa</taxon>
        <taxon>Ecdysozoa</taxon>
        <taxon>Arthropoda</taxon>
        <taxon>Hexapoda</taxon>
        <taxon>Insecta</taxon>
        <taxon>Pterygota</taxon>
        <taxon>Neoptera</taxon>
        <taxon>Paraneoptera</taxon>
        <taxon>Psocodea</taxon>
        <taxon>Troctomorpha</taxon>
        <taxon>Phthiraptera</taxon>
        <taxon>Anoplura</taxon>
        <taxon>Polyplacidae</taxon>
        <taxon>Polyplax</taxon>
    </lineage>
</organism>